<dbReference type="HOGENOM" id="CLU_090541_0_0_1"/>
<accession>M2UFR7</accession>
<gene>
    <name evidence="3" type="ORF">COCHEDRAFT_1069395</name>
</gene>
<dbReference type="GO" id="GO:0008202">
    <property type="term" value="P:steroid metabolic process"/>
    <property type="evidence" value="ECO:0007669"/>
    <property type="project" value="TreeGrafter"/>
</dbReference>
<dbReference type="GO" id="GO:0016020">
    <property type="term" value="C:membrane"/>
    <property type="evidence" value="ECO:0007669"/>
    <property type="project" value="TreeGrafter"/>
</dbReference>
<dbReference type="SUPFAM" id="SSF56176">
    <property type="entry name" value="FAD-binding/transporter-associated domain-like"/>
    <property type="match status" value="1"/>
</dbReference>
<dbReference type="InterPro" id="IPR036318">
    <property type="entry name" value="FAD-bd_PCMH-like_sf"/>
</dbReference>
<organism evidence="3 4">
    <name type="scientific">Cochliobolus heterostrophus (strain C5 / ATCC 48332 / race O)</name>
    <name type="common">Southern corn leaf blight fungus</name>
    <name type="synonym">Bipolaris maydis</name>
    <dbReference type="NCBI Taxonomy" id="701091"/>
    <lineage>
        <taxon>Eukaryota</taxon>
        <taxon>Fungi</taxon>
        <taxon>Dikarya</taxon>
        <taxon>Ascomycota</taxon>
        <taxon>Pezizomycotina</taxon>
        <taxon>Dothideomycetes</taxon>
        <taxon>Pleosporomycetidae</taxon>
        <taxon>Pleosporales</taxon>
        <taxon>Pleosporineae</taxon>
        <taxon>Pleosporaceae</taxon>
        <taxon>Bipolaris</taxon>
    </lineage>
</organism>
<dbReference type="GO" id="GO:0005737">
    <property type="term" value="C:cytoplasm"/>
    <property type="evidence" value="ECO:0007669"/>
    <property type="project" value="TreeGrafter"/>
</dbReference>
<dbReference type="AlphaFoldDB" id="M2UFR7"/>
<name>M2UFR7_COCH5</name>
<reference evidence="4" key="2">
    <citation type="journal article" date="2013" name="PLoS Genet.">
        <title>Comparative genome structure, secondary metabolite, and effector coding capacity across Cochliobolus pathogens.</title>
        <authorList>
            <person name="Condon B.J."/>
            <person name="Leng Y."/>
            <person name="Wu D."/>
            <person name="Bushley K.E."/>
            <person name="Ohm R.A."/>
            <person name="Otillar R."/>
            <person name="Martin J."/>
            <person name="Schackwitz W."/>
            <person name="Grimwood J."/>
            <person name="MohdZainudin N."/>
            <person name="Xue C."/>
            <person name="Wang R."/>
            <person name="Manning V.A."/>
            <person name="Dhillon B."/>
            <person name="Tu Z.J."/>
            <person name="Steffenson B.J."/>
            <person name="Salamov A."/>
            <person name="Sun H."/>
            <person name="Lowry S."/>
            <person name="LaButti K."/>
            <person name="Han J."/>
            <person name="Copeland A."/>
            <person name="Lindquist E."/>
            <person name="Barry K."/>
            <person name="Schmutz J."/>
            <person name="Baker S.E."/>
            <person name="Ciuffetti L.M."/>
            <person name="Grigoriev I.V."/>
            <person name="Zhong S."/>
            <person name="Turgeon B.G."/>
        </authorList>
    </citation>
    <scope>NUCLEOTIDE SEQUENCE [LARGE SCALE GENOMIC DNA]</scope>
    <source>
        <strain evidence="4">C5 / ATCC 48332 / race O</strain>
    </source>
</reference>
<dbReference type="Gene3D" id="3.30.465.10">
    <property type="match status" value="1"/>
</dbReference>
<dbReference type="GO" id="GO:0000246">
    <property type="term" value="F:Delta24(24-1) sterol reductase activity"/>
    <property type="evidence" value="ECO:0007669"/>
    <property type="project" value="TreeGrafter"/>
</dbReference>
<dbReference type="InterPro" id="IPR040165">
    <property type="entry name" value="Diminuto-like"/>
</dbReference>
<dbReference type="GO" id="GO:0050660">
    <property type="term" value="F:flavin adenine dinucleotide binding"/>
    <property type="evidence" value="ECO:0007669"/>
    <property type="project" value="InterPro"/>
</dbReference>
<dbReference type="OrthoDB" id="3798192at2759"/>
<dbReference type="Pfam" id="PF01565">
    <property type="entry name" value="FAD_binding_4"/>
    <property type="match status" value="1"/>
</dbReference>
<feature type="non-terminal residue" evidence="3">
    <location>
        <position position="269"/>
    </location>
</feature>
<dbReference type="STRING" id="701091.M2UFR7"/>
<dbReference type="InterPro" id="IPR016169">
    <property type="entry name" value="FAD-bd_PCMH_sub2"/>
</dbReference>
<sequence>HRRSWGNVLRAARKIISTRDHGSQCLAQEHNGGSSQPSEVDGLIQISLKEAIAWVQPNVTMDALVQSTMRVGLIPTVVASSKNTTVLEAFATETCGSSSFRYGTFSCAVLSVKVVVRDVQELTIKLNGDTIDQHFGNYSVSHRLDSITLFEIALIPAGNYVEMTYWPVRDIWGATLRMMPKTRQSLIVDRPAVDEFTDLLDVLIFESTFGVVVTGRFMPTTDNLCSPFGQNTPFVQHAESIRSSKLQHSGESYVETVPLMDYIFRYDGC</sequence>
<evidence type="ECO:0000313" key="3">
    <source>
        <dbReference type="EMBL" id="EMD86772.1"/>
    </source>
</evidence>
<protein>
    <recommendedName>
        <fullName evidence="2">FAD linked oxidase N-terminal domain-containing protein</fullName>
    </recommendedName>
</protein>
<keyword evidence="1" id="KW-0560">Oxidoreductase</keyword>
<feature type="non-terminal residue" evidence="3">
    <location>
        <position position="1"/>
    </location>
</feature>
<feature type="domain" description="FAD linked oxidase N-terminal" evidence="2">
    <location>
        <begin position="39"/>
        <end position="118"/>
    </location>
</feature>
<evidence type="ECO:0000256" key="1">
    <source>
        <dbReference type="ARBA" id="ARBA00023002"/>
    </source>
</evidence>
<dbReference type="OMA" id="RYKHESY"/>
<dbReference type="EMBL" id="KB445584">
    <property type="protein sequence ID" value="EMD86772.1"/>
    <property type="molecule type" value="Genomic_DNA"/>
</dbReference>
<reference evidence="3 4" key="1">
    <citation type="journal article" date="2012" name="PLoS Pathog.">
        <title>Diverse lifestyles and strategies of plant pathogenesis encoded in the genomes of eighteen Dothideomycetes fungi.</title>
        <authorList>
            <person name="Ohm R.A."/>
            <person name="Feau N."/>
            <person name="Henrissat B."/>
            <person name="Schoch C.L."/>
            <person name="Horwitz B.A."/>
            <person name="Barry K.W."/>
            <person name="Condon B.J."/>
            <person name="Copeland A.C."/>
            <person name="Dhillon B."/>
            <person name="Glaser F."/>
            <person name="Hesse C.N."/>
            <person name="Kosti I."/>
            <person name="LaButti K."/>
            <person name="Lindquist E.A."/>
            <person name="Lucas S."/>
            <person name="Salamov A.A."/>
            <person name="Bradshaw R.E."/>
            <person name="Ciuffetti L."/>
            <person name="Hamelin R.C."/>
            <person name="Kema G.H.J."/>
            <person name="Lawrence C."/>
            <person name="Scott J.A."/>
            <person name="Spatafora J.W."/>
            <person name="Turgeon B.G."/>
            <person name="de Wit P.J.G.M."/>
            <person name="Zhong S."/>
            <person name="Goodwin S.B."/>
            <person name="Grigoriev I.V."/>
        </authorList>
    </citation>
    <scope>NUCLEOTIDE SEQUENCE [LARGE SCALE GENOMIC DNA]</scope>
    <source>
        <strain evidence="4">C5 / ATCC 48332 / race O</strain>
    </source>
</reference>
<evidence type="ECO:0000313" key="4">
    <source>
        <dbReference type="Proteomes" id="UP000016936"/>
    </source>
</evidence>
<dbReference type="InterPro" id="IPR006094">
    <property type="entry name" value="Oxid_FAD_bind_N"/>
</dbReference>
<dbReference type="PANTHER" id="PTHR10801:SF0">
    <property type="entry name" value="DELTA(24)-STEROL REDUCTASE"/>
    <property type="match status" value="1"/>
</dbReference>
<evidence type="ECO:0000259" key="2">
    <source>
        <dbReference type="Pfam" id="PF01565"/>
    </source>
</evidence>
<keyword evidence="4" id="KW-1185">Reference proteome</keyword>
<dbReference type="Proteomes" id="UP000016936">
    <property type="component" value="Unassembled WGS sequence"/>
</dbReference>
<dbReference type="PANTHER" id="PTHR10801">
    <property type="entry name" value="24-DEHYDROCHOLESTEROL REDUCTASE"/>
    <property type="match status" value="1"/>
</dbReference>
<proteinExistence type="predicted"/>